<feature type="non-terminal residue" evidence="2">
    <location>
        <position position="493"/>
    </location>
</feature>
<gene>
    <name evidence="2" type="ORF">MYCIT1_LOCUS3143</name>
</gene>
<name>A0AAD2GUM2_9AGAR</name>
<sequence length="493" mass="52796">LVSSRSPSCFFTITMPKFPWDVFSANTLRPMVADILRQRQGNGPALKLDKQESLQLLQKIESDGLNSALRSLSAQSKESKQSTRKRKQEEPPVEEARPSRKRGKQVLESPEPSISAPARMSLRSQKTDAPEPAHSRSLVSSTAISVGRSTRRTQIAPVHTSAPEEARKTRTWRVLEKASEPFLSPSKRQRVPRILSSPQPLIASKRTSRAAGRKKSTSAITTSHGMSTVTRGVGRKTKAKVIGTARPPRLSRAARKSVSSKPASVFDGVELLRAKRLAGGNEATTADEGNPAGGHDGDEDRDAEGDVEADVPQADHQFDASSSEMSNSNKENEAEPSTLTGIADAETPRTDLLDDLLVSEGTPAPQIGVPPVEARDIGLGTICSSVPFATLTLRAATGSPTPHINVEAMGSEENQVHHPMQPGGSNITANLLTIQTQGARATSVDLNPEYSIQVFSPGSVQHNPDEEQWVPDRFQDGHPAGPTSAGDGLAALD</sequence>
<dbReference type="Proteomes" id="UP001295794">
    <property type="component" value="Unassembled WGS sequence"/>
</dbReference>
<feature type="compositionally biased region" description="Basic and acidic residues" evidence="1">
    <location>
        <begin position="125"/>
        <end position="134"/>
    </location>
</feature>
<feature type="compositionally biased region" description="Polar residues" evidence="1">
    <location>
        <begin position="137"/>
        <end position="148"/>
    </location>
</feature>
<organism evidence="2 3">
    <name type="scientific">Mycena citricolor</name>
    <dbReference type="NCBI Taxonomy" id="2018698"/>
    <lineage>
        <taxon>Eukaryota</taxon>
        <taxon>Fungi</taxon>
        <taxon>Dikarya</taxon>
        <taxon>Basidiomycota</taxon>
        <taxon>Agaricomycotina</taxon>
        <taxon>Agaricomycetes</taxon>
        <taxon>Agaricomycetidae</taxon>
        <taxon>Agaricales</taxon>
        <taxon>Marasmiineae</taxon>
        <taxon>Mycenaceae</taxon>
        <taxon>Mycena</taxon>
    </lineage>
</organism>
<feature type="compositionally biased region" description="Basic and acidic residues" evidence="1">
    <location>
        <begin position="77"/>
        <end position="98"/>
    </location>
</feature>
<feature type="region of interest" description="Disordered" evidence="1">
    <location>
        <begin position="70"/>
        <end position="169"/>
    </location>
</feature>
<evidence type="ECO:0000313" key="3">
    <source>
        <dbReference type="Proteomes" id="UP001295794"/>
    </source>
</evidence>
<dbReference type="EMBL" id="CAVNYO010000042">
    <property type="protein sequence ID" value="CAK5263632.1"/>
    <property type="molecule type" value="Genomic_DNA"/>
</dbReference>
<feature type="compositionally biased region" description="Polar residues" evidence="1">
    <location>
        <begin position="217"/>
        <end position="230"/>
    </location>
</feature>
<protein>
    <submittedName>
        <fullName evidence="2">Uncharacterized protein</fullName>
    </submittedName>
</protein>
<proteinExistence type="predicted"/>
<feature type="region of interest" description="Disordered" evidence="1">
    <location>
        <begin position="279"/>
        <end position="345"/>
    </location>
</feature>
<feature type="region of interest" description="Disordered" evidence="1">
    <location>
        <begin position="183"/>
        <end position="263"/>
    </location>
</feature>
<evidence type="ECO:0000313" key="2">
    <source>
        <dbReference type="EMBL" id="CAK5263632.1"/>
    </source>
</evidence>
<accession>A0AAD2GUM2</accession>
<feature type="compositionally biased region" description="Basic residues" evidence="1">
    <location>
        <begin position="206"/>
        <end position="216"/>
    </location>
</feature>
<feature type="compositionally biased region" description="Acidic residues" evidence="1">
    <location>
        <begin position="297"/>
        <end position="309"/>
    </location>
</feature>
<evidence type="ECO:0000256" key="1">
    <source>
        <dbReference type="SAM" id="MobiDB-lite"/>
    </source>
</evidence>
<dbReference type="AlphaFoldDB" id="A0AAD2GUM2"/>
<keyword evidence="3" id="KW-1185">Reference proteome</keyword>
<comment type="caution">
    <text evidence="2">The sequence shown here is derived from an EMBL/GenBank/DDBJ whole genome shotgun (WGS) entry which is preliminary data.</text>
</comment>
<feature type="region of interest" description="Disordered" evidence="1">
    <location>
        <begin position="455"/>
        <end position="493"/>
    </location>
</feature>
<reference evidence="2" key="1">
    <citation type="submission" date="2023-11" db="EMBL/GenBank/DDBJ databases">
        <authorList>
            <person name="De Vega J J."/>
            <person name="De Vega J J."/>
        </authorList>
    </citation>
    <scope>NUCLEOTIDE SEQUENCE</scope>
</reference>